<evidence type="ECO:0000256" key="1">
    <source>
        <dbReference type="SAM" id="MobiDB-lite"/>
    </source>
</evidence>
<organism evidence="2">
    <name type="scientific">uncultured Rubrobacteraceae bacterium</name>
    <dbReference type="NCBI Taxonomy" id="349277"/>
    <lineage>
        <taxon>Bacteria</taxon>
        <taxon>Bacillati</taxon>
        <taxon>Actinomycetota</taxon>
        <taxon>Rubrobacteria</taxon>
        <taxon>Rubrobacterales</taxon>
        <taxon>Rubrobacteraceae</taxon>
        <taxon>environmental samples</taxon>
    </lineage>
</organism>
<gene>
    <name evidence="2" type="ORF">AVDCRST_MAG22-474</name>
</gene>
<name>A0A6J4NQ14_9ACTN</name>
<dbReference type="AlphaFoldDB" id="A0A6J4NQ14"/>
<accession>A0A6J4NQ14</accession>
<feature type="non-terminal residue" evidence="2">
    <location>
        <position position="47"/>
    </location>
</feature>
<feature type="region of interest" description="Disordered" evidence="1">
    <location>
        <begin position="1"/>
        <end position="22"/>
    </location>
</feature>
<evidence type="ECO:0000313" key="2">
    <source>
        <dbReference type="EMBL" id="CAA9389323.1"/>
    </source>
</evidence>
<protein>
    <submittedName>
        <fullName evidence="2">Uncharacterized protein</fullName>
    </submittedName>
</protein>
<feature type="non-terminal residue" evidence="2">
    <location>
        <position position="1"/>
    </location>
</feature>
<dbReference type="EMBL" id="CADCUV010000026">
    <property type="protein sequence ID" value="CAA9389323.1"/>
    <property type="molecule type" value="Genomic_DNA"/>
</dbReference>
<reference evidence="2" key="1">
    <citation type="submission" date="2020-02" db="EMBL/GenBank/DDBJ databases">
        <authorList>
            <person name="Meier V. D."/>
        </authorList>
    </citation>
    <scope>NUCLEOTIDE SEQUENCE</scope>
    <source>
        <strain evidence="2">AVDCRST_MAG22</strain>
    </source>
</reference>
<sequence length="47" mass="4956">GTVGLGGAGNLHLSSSPGRRARNLQPVPLHYLPAWSTGETATKRLFL</sequence>
<proteinExistence type="predicted"/>